<dbReference type="Proteomes" id="UP000238762">
    <property type="component" value="Unassembled WGS sequence"/>
</dbReference>
<reference evidence="1 2" key="1">
    <citation type="submission" date="2018-02" db="EMBL/GenBank/DDBJ databases">
        <authorList>
            <person name="Cohen D.B."/>
            <person name="Kent A.D."/>
        </authorList>
    </citation>
    <scope>NUCLEOTIDE SEQUENCE [LARGE SCALE GENOMIC DNA]</scope>
    <source>
        <strain evidence="1 2">CCAP 1448/3</strain>
    </source>
</reference>
<gene>
    <name evidence="1" type="ORF">C7B64_03370</name>
</gene>
<dbReference type="OrthoDB" id="104542at2"/>
<evidence type="ECO:0000313" key="2">
    <source>
        <dbReference type="Proteomes" id="UP000238762"/>
    </source>
</evidence>
<keyword evidence="2" id="KW-1185">Reference proteome</keyword>
<evidence type="ECO:0008006" key="3">
    <source>
        <dbReference type="Google" id="ProtNLM"/>
    </source>
</evidence>
<evidence type="ECO:0000313" key="1">
    <source>
        <dbReference type="EMBL" id="PSB04603.1"/>
    </source>
</evidence>
<accession>A0A2T1C8Y9</accession>
<sequence length="324" mass="33895">MHIADEQLLSTARQLKLEIIARMFGFNAQAAENQNKAATSVFPAGSNIVGVGFGAKVTSGSSVQDELAVRVYVRAKLPKSSLAATEAVPSTVNGVPTDVVPVGDLKALGRPTACGVSVGHLKITAGTLGCLVKRSGDGSDERYILSNNHVLANSNDANNGDFILEPGVTDGGIATNPIAKLTDFEPMRMSGEPNMIDAAIAKIINNNDVTPNILDIGNIQSPIMPAALYQSVRKRGRTTLHTVGIIMDLSADINVRYGSEIAHFEDQIAINGINGMFSDGGDSGSLIVDAVTKRPVALLFAGGGNTTFGNPIGLVLSRFNVEII</sequence>
<reference evidence="1 2" key="2">
    <citation type="submission" date="2018-03" db="EMBL/GenBank/DDBJ databases">
        <title>The ancient ancestry and fast evolution of plastids.</title>
        <authorList>
            <person name="Moore K.R."/>
            <person name="Magnabosco C."/>
            <person name="Momper L."/>
            <person name="Gold D.A."/>
            <person name="Bosak T."/>
            <person name="Fournier G.P."/>
        </authorList>
    </citation>
    <scope>NUCLEOTIDE SEQUENCE [LARGE SCALE GENOMIC DNA]</scope>
    <source>
        <strain evidence="1 2">CCAP 1448/3</strain>
    </source>
</reference>
<organism evidence="1 2">
    <name type="scientific">Merismopedia glauca CCAP 1448/3</name>
    <dbReference type="NCBI Taxonomy" id="1296344"/>
    <lineage>
        <taxon>Bacteria</taxon>
        <taxon>Bacillati</taxon>
        <taxon>Cyanobacteriota</taxon>
        <taxon>Cyanophyceae</taxon>
        <taxon>Synechococcales</taxon>
        <taxon>Merismopediaceae</taxon>
        <taxon>Merismopedia</taxon>
    </lineage>
</organism>
<dbReference type="SUPFAM" id="SSF50494">
    <property type="entry name" value="Trypsin-like serine proteases"/>
    <property type="match status" value="1"/>
</dbReference>
<protein>
    <recommendedName>
        <fullName evidence="3">Peptidase S1 domain-containing protein</fullName>
    </recommendedName>
</protein>
<dbReference type="AlphaFoldDB" id="A0A2T1C8Y9"/>
<dbReference type="EMBL" id="PVWJ01000010">
    <property type="protein sequence ID" value="PSB04603.1"/>
    <property type="molecule type" value="Genomic_DNA"/>
</dbReference>
<comment type="caution">
    <text evidence="1">The sequence shown here is derived from an EMBL/GenBank/DDBJ whole genome shotgun (WGS) entry which is preliminary data.</text>
</comment>
<name>A0A2T1C8Y9_9CYAN</name>
<dbReference type="InterPro" id="IPR009003">
    <property type="entry name" value="Peptidase_S1_PA"/>
</dbReference>
<proteinExistence type="predicted"/>
<dbReference type="RefSeq" id="WP_106287236.1">
    <property type="nucleotide sequence ID" value="NZ_CAWNTC010000177.1"/>
</dbReference>